<dbReference type="RefSeq" id="WP_131447044.1">
    <property type="nucleotide sequence ID" value="NZ_SJZB01000035.1"/>
</dbReference>
<dbReference type="InterPro" id="IPR009492">
    <property type="entry name" value="TniQ"/>
</dbReference>
<gene>
    <name evidence="2" type="ORF">EZJ19_09725</name>
</gene>
<protein>
    <submittedName>
        <fullName evidence="2">TetR family transcriptional regulator</fullName>
    </submittedName>
</protein>
<dbReference type="OrthoDB" id="9056773at2"/>
<comment type="caution">
    <text evidence="2">The sequence shown here is derived from an EMBL/GenBank/DDBJ whole genome shotgun (WGS) entry which is preliminary data.</text>
</comment>
<proteinExistence type="predicted"/>
<organism evidence="2 3">
    <name type="scientific">Parasulfuritortus cantonensis</name>
    <dbReference type="NCBI Taxonomy" id="2528202"/>
    <lineage>
        <taxon>Bacteria</taxon>
        <taxon>Pseudomonadati</taxon>
        <taxon>Pseudomonadota</taxon>
        <taxon>Betaproteobacteria</taxon>
        <taxon>Nitrosomonadales</taxon>
        <taxon>Thiobacillaceae</taxon>
        <taxon>Parasulfuritortus</taxon>
    </lineage>
</organism>
<dbReference type="Pfam" id="PF06527">
    <property type="entry name" value="TniQ"/>
    <property type="match status" value="1"/>
</dbReference>
<sequence length="429" mass="47524">MKPISRSFLHAQEAIGVGTPEVESLLSYFCRLAVSHAVSTADLARLVVKHIDHDIRQDFEWQQRNLSGISESARNWAAWLAAATGVERLDLLTLTNWSSFLPAKGLSPRRSHWCPHCLAEDRKAGNQPYFRLSWEIGPVEACHRHKVQLVDTCPHCGRRHVRHDAGIVLPGWCTQCGGFLGDADAPSATPGQLWVARQVGQWIASQTPAADFADSVSVTETLNTLILGLDGGQPSRFAKRIGLAKSTVHGWLRDGNLPTIQAYLAMAAHSGLSLNQVMRGELTTWAPNTPDAQIALPFDLSRKAAKAAPRQLDWDAIKRELETMLKLPEPISVAEAGRRLDIDDRHLYLRANALARALGEKWKRFQDSQKAIHRDALRTHLQDALPELMEAGLPFNLTQLRHAVPAKVLNAVEGAFDVIREVRDELDVA</sequence>
<dbReference type="AlphaFoldDB" id="A0A4V2NVM0"/>
<evidence type="ECO:0000313" key="3">
    <source>
        <dbReference type="Proteomes" id="UP000295443"/>
    </source>
</evidence>
<dbReference type="EMBL" id="SJZB01000035">
    <property type="protein sequence ID" value="TCJ13922.1"/>
    <property type="molecule type" value="Genomic_DNA"/>
</dbReference>
<reference evidence="2 3" key="1">
    <citation type="submission" date="2019-03" db="EMBL/GenBank/DDBJ databases">
        <title>Genome sequence of Thiobacillaceae bacterium LSR1, a sulfur-oxidizing bacterium isolated from freshwater sediment.</title>
        <authorList>
            <person name="Li S."/>
        </authorList>
    </citation>
    <scope>NUCLEOTIDE SEQUENCE [LARGE SCALE GENOMIC DNA]</scope>
    <source>
        <strain evidence="2 3">LSR1</strain>
    </source>
</reference>
<dbReference type="Proteomes" id="UP000295443">
    <property type="component" value="Unassembled WGS sequence"/>
</dbReference>
<keyword evidence="3" id="KW-1185">Reference proteome</keyword>
<evidence type="ECO:0000259" key="1">
    <source>
        <dbReference type="Pfam" id="PF06527"/>
    </source>
</evidence>
<evidence type="ECO:0000313" key="2">
    <source>
        <dbReference type="EMBL" id="TCJ13922.1"/>
    </source>
</evidence>
<accession>A0A4V2NVM0</accession>
<name>A0A4V2NVM0_9PROT</name>
<feature type="domain" description="TniQ" evidence="1">
    <location>
        <begin position="15"/>
        <end position="149"/>
    </location>
</feature>